<evidence type="ECO:0000313" key="5">
    <source>
        <dbReference type="EMBL" id="PNP85146.1"/>
    </source>
</evidence>
<evidence type="ECO:0000256" key="2">
    <source>
        <dbReference type="ARBA" id="ARBA00023043"/>
    </source>
</evidence>
<dbReference type="InterPro" id="IPR002110">
    <property type="entry name" value="Ankyrin_rpt"/>
</dbReference>
<dbReference type="PANTHER" id="PTHR24141:SF1">
    <property type="entry name" value="2-5A-DEPENDENT RIBONUCLEASE"/>
    <property type="match status" value="1"/>
</dbReference>
<dbReference type="SUPFAM" id="SSF48403">
    <property type="entry name" value="Ankyrin repeat"/>
    <property type="match status" value="1"/>
</dbReference>
<dbReference type="Gene3D" id="1.25.40.20">
    <property type="entry name" value="Ankyrin repeat-containing domain"/>
    <property type="match status" value="2"/>
</dbReference>
<feature type="repeat" description="ANK" evidence="3">
    <location>
        <begin position="147"/>
        <end position="179"/>
    </location>
</feature>
<comment type="caution">
    <text evidence="5">The sequence shown here is derived from an EMBL/GenBank/DDBJ whole genome shotgun (WGS) entry which is preliminary data.</text>
</comment>
<dbReference type="PROSITE" id="PS50088">
    <property type="entry name" value="ANK_REPEAT"/>
    <property type="match status" value="2"/>
</dbReference>
<proteinExistence type="predicted"/>
<dbReference type="SMART" id="SM00248">
    <property type="entry name" value="ANK"/>
    <property type="match status" value="3"/>
</dbReference>
<organism evidence="5 6">
    <name type="scientific">Gibberella nygamai</name>
    <name type="common">Bean root rot disease fungus</name>
    <name type="synonym">Fusarium nygamai</name>
    <dbReference type="NCBI Taxonomy" id="42673"/>
    <lineage>
        <taxon>Eukaryota</taxon>
        <taxon>Fungi</taxon>
        <taxon>Dikarya</taxon>
        <taxon>Ascomycota</taxon>
        <taxon>Pezizomycotina</taxon>
        <taxon>Sordariomycetes</taxon>
        <taxon>Hypocreomycetidae</taxon>
        <taxon>Hypocreales</taxon>
        <taxon>Nectriaceae</taxon>
        <taxon>Fusarium</taxon>
        <taxon>Fusarium fujikuroi species complex</taxon>
    </lineage>
</organism>
<feature type="compositionally biased region" description="Basic residues" evidence="4">
    <location>
        <begin position="207"/>
        <end position="216"/>
    </location>
</feature>
<gene>
    <name evidence="5" type="ORF">FNYG_01375</name>
</gene>
<dbReference type="Pfam" id="PF00023">
    <property type="entry name" value="Ank"/>
    <property type="match status" value="1"/>
</dbReference>
<dbReference type="PROSITE" id="PS50297">
    <property type="entry name" value="ANK_REP_REGION"/>
    <property type="match status" value="2"/>
</dbReference>
<keyword evidence="2 3" id="KW-0040">ANK repeat</keyword>
<dbReference type="Proteomes" id="UP000236664">
    <property type="component" value="Unassembled WGS sequence"/>
</dbReference>
<sequence length="216" mass="23802">MMAARRGFKRSLEVILARKDSPPDIDMEVTYYKGGENDENRGKTALRQAVDNGQYECASLLLEAGARLDEMLIDGKYLFQLEKEQNSAEGFTHFSKVVEQCVARSTKVGCPNEDGNTPLHRIHSRTPVPKIQLFVSMGSPIDCANSHGWTPLANAVKSGNLAAAKFLVSRGARADMTGPFGSLLHLSCQIDFQNKQHHSDAETSHPSKGRSQRSWA</sequence>
<reference evidence="5 6" key="1">
    <citation type="submission" date="2017-06" db="EMBL/GenBank/DDBJ databases">
        <title>Genome of Fusarium nygamai isolate CS10214.</title>
        <authorList>
            <person name="Gardiner D.M."/>
            <person name="Obanor F."/>
            <person name="Kazan K."/>
        </authorList>
    </citation>
    <scope>NUCLEOTIDE SEQUENCE [LARGE SCALE GENOMIC DNA]</scope>
    <source>
        <strain evidence="5 6">CS10214</strain>
    </source>
</reference>
<accession>A0A2K0WSE3</accession>
<protein>
    <submittedName>
        <fullName evidence="5">Uncharacterized protein</fullName>
    </submittedName>
</protein>
<dbReference type="OrthoDB" id="71307at2759"/>
<dbReference type="PANTHER" id="PTHR24141">
    <property type="entry name" value="2-5A-DEPENDENT RIBONUCLEASE"/>
    <property type="match status" value="1"/>
</dbReference>
<dbReference type="GO" id="GO:0006396">
    <property type="term" value="P:RNA processing"/>
    <property type="evidence" value="ECO:0007669"/>
    <property type="project" value="TreeGrafter"/>
</dbReference>
<feature type="region of interest" description="Disordered" evidence="4">
    <location>
        <begin position="197"/>
        <end position="216"/>
    </location>
</feature>
<keyword evidence="6" id="KW-1185">Reference proteome</keyword>
<dbReference type="EMBL" id="MTQA01000028">
    <property type="protein sequence ID" value="PNP85146.1"/>
    <property type="molecule type" value="Genomic_DNA"/>
</dbReference>
<evidence type="ECO:0000256" key="3">
    <source>
        <dbReference type="PROSITE-ProRule" id="PRU00023"/>
    </source>
</evidence>
<evidence type="ECO:0000256" key="1">
    <source>
        <dbReference type="ARBA" id="ARBA00022737"/>
    </source>
</evidence>
<dbReference type="AlphaFoldDB" id="A0A2K0WSE3"/>
<dbReference type="Pfam" id="PF12796">
    <property type="entry name" value="Ank_2"/>
    <property type="match status" value="1"/>
</dbReference>
<dbReference type="GO" id="GO:0003723">
    <property type="term" value="F:RNA binding"/>
    <property type="evidence" value="ECO:0007669"/>
    <property type="project" value="TreeGrafter"/>
</dbReference>
<dbReference type="InterPro" id="IPR036770">
    <property type="entry name" value="Ankyrin_rpt-contain_sf"/>
</dbReference>
<dbReference type="GO" id="GO:0004540">
    <property type="term" value="F:RNA nuclease activity"/>
    <property type="evidence" value="ECO:0007669"/>
    <property type="project" value="TreeGrafter"/>
</dbReference>
<feature type="repeat" description="ANK" evidence="3">
    <location>
        <begin position="41"/>
        <end position="69"/>
    </location>
</feature>
<dbReference type="STRING" id="42673.A0A2K0WSE3"/>
<evidence type="ECO:0000256" key="4">
    <source>
        <dbReference type="SAM" id="MobiDB-lite"/>
    </source>
</evidence>
<keyword evidence="1" id="KW-0677">Repeat</keyword>
<name>A0A2K0WSE3_GIBNY</name>
<evidence type="ECO:0000313" key="6">
    <source>
        <dbReference type="Proteomes" id="UP000236664"/>
    </source>
</evidence>